<dbReference type="EC" id="2.8.2.-" evidence="2"/>
<name>A0ABV8PY17_9BACT</name>
<dbReference type="PANTHER" id="PTHR12788">
    <property type="entry name" value="PROTEIN-TYROSINE SULFOTRANSFERASE 2"/>
    <property type="match status" value="1"/>
</dbReference>
<organism evidence="2 3">
    <name type="scientific">Parasediminibacterium paludis</name>
    <dbReference type="NCBI Taxonomy" id="908966"/>
    <lineage>
        <taxon>Bacteria</taxon>
        <taxon>Pseudomonadati</taxon>
        <taxon>Bacteroidota</taxon>
        <taxon>Chitinophagia</taxon>
        <taxon>Chitinophagales</taxon>
        <taxon>Chitinophagaceae</taxon>
        <taxon>Parasediminibacterium</taxon>
    </lineage>
</organism>
<dbReference type="InterPro" id="IPR026634">
    <property type="entry name" value="TPST-like"/>
</dbReference>
<evidence type="ECO:0000313" key="3">
    <source>
        <dbReference type="Proteomes" id="UP001595906"/>
    </source>
</evidence>
<comment type="caution">
    <text evidence="2">The sequence shown here is derived from an EMBL/GenBank/DDBJ whole genome shotgun (WGS) entry which is preliminary data.</text>
</comment>
<dbReference type="Pfam" id="PF13469">
    <property type="entry name" value="Sulfotransfer_3"/>
    <property type="match status" value="1"/>
</dbReference>
<dbReference type="PANTHER" id="PTHR12788:SF10">
    <property type="entry name" value="PROTEIN-TYROSINE SULFOTRANSFERASE"/>
    <property type="match status" value="1"/>
</dbReference>
<evidence type="ECO:0000256" key="1">
    <source>
        <dbReference type="ARBA" id="ARBA00022679"/>
    </source>
</evidence>
<gene>
    <name evidence="2" type="ORF">ACFOW1_08275</name>
</gene>
<dbReference type="RefSeq" id="WP_379013512.1">
    <property type="nucleotide sequence ID" value="NZ_JBHSDC010000012.1"/>
</dbReference>
<accession>A0ABV8PY17</accession>
<protein>
    <submittedName>
        <fullName evidence="2">Sulfotransferase family protein</fullName>
        <ecNumber evidence="2">2.8.2.-</ecNumber>
    </submittedName>
</protein>
<dbReference type="Proteomes" id="UP001595906">
    <property type="component" value="Unassembled WGS sequence"/>
</dbReference>
<proteinExistence type="predicted"/>
<dbReference type="EMBL" id="JBHSDC010000012">
    <property type="protein sequence ID" value="MFC4231884.1"/>
    <property type="molecule type" value="Genomic_DNA"/>
</dbReference>
<keyword evidence="1 2" id="KW-0808">Transferase</keyword>
<evidence type="ECO:0000313" key="2">
    <source>
        <dbReference type="EMBL" id="MFC4231884.1"/>
    </source>
</evidence>
<reference evidence="3" key="1">
    <citation type="journal article" date="2019" name="Int. J. Syst. Evol. Microbiol.">
        <title>The Global Catalogue of Microorganisms (GCM) 10K type strain sequencing project: providing services to taxonomists for standard genome sequencing and annotation.</title>
        <authorList>
            <consortium name="The Broad Institute Genomics Platform"/>
            <consortium name="The Broad Institute Genome Sequencing Center for Infectious Disease"/>
            <person name="Wu L."/>
            <person name="Ma J."/>
        </authorList>
    </citation>
    <scope>NUCLEOTIDE SEQUENCE [LARGE SCALE GENOMIC DNA]</scope>
    <source>
        <strain evidence="3">CECT 8010</strain>
    </source>
</reference>
<dbReference type="SUPFAM" id="SSF52540">
    <property type="entry name" value="P-loop containing nucleoside triphosphate hydrolases"/>
    <property type="match status" value="1"/>
</dbReference>
<sequence>MLATIIQQEQDLSALLPSYRTNNSPSKALQNATNTWATTVYNAAKQLSPIEFTELQIVQALQFCQCPIFICGVHRSGTTLMRDLLDAHPALSVLPSEGTYITNIERKIQHLKDQDAMAFMCIEWLKRLANPINQPPYWILGNTSLEKSPYVDFTNAFISWWPLVQQYLQATNTMWPHLVLQLAYAHVLQQILPNSKPVCWVDKTPTQEQHLTRLWQFFPNAKVLHVLRHPAAILASRKQMEPNTPLRVFVKDMQHSFRIATEQTALQNPRYLCVRYEDLCSHVDVTIAQIVSFLEIENLTSLTIPTVAGKPTQANSSFLQPQVTGKIVANNVAKQPNNLSASHYQLLAATVGKLGFGFNYHLPETNPLQKFWAKLRYEVW</sequence>
<keyword evidence="3" id="KW-1185">Reference proteome</keyword>
<dbReference type="InterPro" id="IPR027417">
    <property type="entry name" value="P-loop_NTPase"/>
</dbReference>
<dbReference type="GO" id="GO:0016740">
    <property type="term" value="F:transferase activity"/>
    <property type="evidence" value="ECO:0007669"/>
    <property type="project" value="UniProtKB-KW"/>
</dbReference>
<dbReference type="Gene3D" id="3.40.50.300">
    <property type="entry name" value="P-loop containing nucleotide triphosphate hydrolases"/>
    <property type="match status" value="1"/>
</dbReference>